<protein>
    <recommendedName>
        <fullName evidence="7">ABC3 transporter permease C-terminal domain-containing protein</fullName>
    </recommendedName>
</protein>
<feature type="transmembrane region" description="Helical" evidence="6">
    <location>
        <begin position="35"/>
        <end position="60"/>
    </location>
</feature>
<evidence type="ECO:0000313" key="8">
    <source>
        <dbReference type="EMBL" id="KAA6311384.1"/>
    </source>
</evidence>
<dbReference type="EMBL" id="SNRY01006962">
    <property type="protein sequence ID" value="KAA6311396.1"/>
    <property type="molecule type" value="Genomic_DNA"/>
</dbReference>
<evidence type="ECO:0000256" key="2">
    <source>
        <dbReference type="ARBA" id="ARBA00022475"/>
    </source>
</evidence>
<reference evidence="8" key="1">
    <citation type="submission" date="2019-03" db="EMBL/GenBank/DDBJ databases">
        <title>Single cell metagenomics reveals metabolic interactions within the superorganism composed of flagellate Streblomastix strix and complex community of Bacteroidetes bacteria on its surface.</title>
        <authorList>
            <person name="Treitli S.C."/>
            <person name="Kolisko M."/>
            <person name="Husnik F."/>
            <person name="Keeling P."/>
            <person name="Hampl V."/>
        </authorList>
    </citation>
    <scope>NUCLEOTIDE SEQUENCE</scope>
    <source>
        <strain evidence="8">STM</strain>
    </source>
</reference>
<sequence>TMISGLLILIIERTNMIGLLKALGANNYTIRKIFLWLSVFLIGKGMILGNVVGLFLYFVQSRFKLFSLNPETYYVSYVPMSFNMGLFVLLNAGALFASVLMLLGPSYLITRINPASSMRYE</sequence>
<accession>A0A5J4PS14</accession>
<keyword evidence="5 6" id="KW-0472">Membrane</keyword>
<evidence type="ECO:0000313" key="9">
    <source>
        <dbReference type="EMBL" id="KAA6311396.1"/>
    </source>
</evidence>
<dbReference type="EMBL" id="SNRY01006966">
    <property type="protein sequence ID" value="KAA6311384.1"/>
    <property type="molecule type" value="Genomic_DNA"/>
</dbReference>
<evidence type="ECO:0000256" key="1">
    <source>
        <dbReference type="ARBA" id="ARBA00004651"/>
    </source>
</evidence>
<dbReference type="InterPro" id="IPR003838">
    <property type="entry name" value="ABC3_permease_C"/>
</dbReference>
<comment type="caution">
    <text evidence="8">The sequence shown here is derived from an EMBL/GenBank/DDBJ whole genome shotgun (WGS) entry which is preliminary data.</text>
</comment>
<comment type="subcellular location">
    <subcellularLocation>
        <location evidence="1">Cell membrane</location>
        <topology evidence="1">Multi-pass membrane protein</topology>
    </subcellularLocation>
</comment>
<dbReference type="InterPro" id="IPR051447">
    <property type="entry name" value="Lipoprotein-release_system"/>
</dbReference>
<keyword evidence="2" id="KW-1003">Cell membrane</keyword>
<keyword evidence="4 6" id="KW-1133">Transmembrane helix</keyword>
<gene>
    <name evidence="9" type="ORF">EZS27_037464</name>
    <name evidence="8" type="ORF">EZS27_037475</name>
</gene>
<dbReference type="GO" id="GO:0044874">
    <property type="term" value="P:lipoprotein localization to outer membrane"/>
    <property type="evidence" value="ECO:0007669"/>
    <property type="project" value="TreeGrafter"/>
</dbReference>
<feature type="domain" description="ABC3 transporter permease C-terminal" evidence="7">
    <location>
        <begin position="6"/>
        <end position="114"/>
    </location>
</feature>
<evidence type="ECO:0000259" key="7">
    <source>
        <dbReference type="Pfam" id="PF02687"/>
    </source>
</evidence>
<proteinExistence type="predicted"/>
<keyword evidence="3 6" id="KW-0812">Transmembrane</keyword>
<evidence type="ECO:0000256" key="5">
    <source>
        <dbReference type="ARBA" id="ARBA00023136"/>
    </source>
</evidence>
<organism evidence="8">
    <name type="scientific">termite gut metagenome</name>
    <dbReference type="NCBI Taxonomy" id="433724"/>
    <lineage>
        <taxon>unclassified sequences</taxon>
        <taxon>metagenomes</taxon>
        <taxon>organismal metagenomes</taxon>
    </lineage>
</organism>
<dbReference type="PANTHER" id="PTHR30489:SF0">
    <property type="entry name" value="LIPOPROTEIN-RELEASING SYSTEM TRANSMEMBRANE PROTEIN LOLE"/>
    <property type="match status" value="1"/>
</dbReference>
<dbReference type="GO" id="GO:0098797">
    <property type="term" value="C:plasma membrane protein complex"/>
    <property type="evidence" value="ECO:0007669"/>
    <property type="project" value="TreeGrafter"/>
</dbReference>
<dbReference type="Pfam" id="PF02687">
    <property type="entry name" value="FtsX"/>
    <property type="match status" value="1"/>
</dbReference>
<evidence type="ECO:0000256" key="4">
    <source>
        <dbReference type="ARBA" id="ARBA00022989"/>
    </source>
</evidence>
<evidence type="ECO:0000256" key="3">
    <source>
        <dbReference type="ARBA" id="ARBA00022692"/>
    </source>
</evidence>
<feature type="transmembrane region" description="Helical" evidence="6">
    <location>
        <begin position="80"/>
        <end position="103"/>
    </location>
</feature>
<evidence type="ECO:0000256" key="6">
    <source>
        <dbReference type="SAM" id="Phobius"/>
    </source>
</evidence>
<dbReference type="AlphaFoldDB" id="A0A5J4PS14"/>
<feature type="non-terminal residue" evidence="8">
    <location>
        <position position="1"/>
    </location>
</feature>
<name>A0A5J4PS14_9ZZZZ</name>
<dbReference type="PANTHER" id="PTHR30489">
    <property type="entry name" value="LIPOPROTEIN-RELEASING SYSTEM TRANSMEMBRANE PROTEIN LOLE"/>
    <property type="match status" value="1"/>
</dbReference>